<evidence type="ECO:0000256" key="9">
    <source>
        <dbReference type="ARBA" id="ARBA00042307"/>
    </source>
</evidence>
<dbReference type="PANTHER" id="PTHR20858:SF19">
    <property type="entry name" value="PYRIDOXINE KINASE"/>
    <property type="match status" value="1"/>
</dbReference>
<evidence type="ECO:0000256" key="6">
    <source>
        <dbReference type="ARBA" id="ARBA00022777"/>
    </source>
</evidence>
<evidence type="ECO:0000256" key="5">
    <source>
        <dbReference type="ARBA" id="ARBA00022741"/>
    </source>
</evidence>
<comment type="similarity">
    <text evidence="1">Belongs to the ThiD family.</text>
</comment>
<proteinExistence type="inferred from homology"/>
<accession>A0A2N7AV02</accession>
<sequence length="269" mass="29298">MKNVLTIAGSDSLAGGGLQADLKTFEELNVFGLSVVTSIADIFPDSVSIKALNSKLVKEQLESVLTQVEITSVKTGFLGSTAIIKLIKAEIEQKNLSLIVDPVLVFKEGETSKNIDYLMAIKNDLLPLATVVTPNLIEAEKLTGLKIKSVEQIPQVAQRIQALGCPNVIIKGGSRLEGTEAIDYLLTEKRDYWFRNDKVDTKITDGAGCTFSAAITAYMALGMSVLESVKMAKKFVRLSIIDGVKIGDFGSVWQGALRQRENYHAKKFN</sequence>
<evidence type="ECO:0000256" key="7">
    <source>
        <dbReference type="ARBA" id="ARBA00022840"/>
    </source>
</evidence>
<dbReference type="InterPro" id="IPR004399">
    <property type="entry name" value="HMP/HMP-P_kinase_dom"/>
</dbReference>
<keyword evidence="8" id="KW-0460">Magnesium</keyword>
<protein>
    <recommendedName>
        <fullName evidence="2">pyridoxal kinase</fullName>
        <ecNumber evidence="2">2.7.1.35</ecNumber>
    </recommendedName>
    <alternativeName>
        <fullName evidence="10">PN/PL/PM kinase</fullName>
    </alternativeName>
    <alternativeName>
        <fullName evidence="11">Pyridoxal kinase</fullName>
    </alternativeName>
    <alternativeName>
        <fullName evidence="9">Pyridoxamine kinase</fullName>
    </alternativeName>
    <alternativeName>
        <fullName evidence="12">Vitamin B6 kinase</fullName>
    </alternativeName>
</protein>
<dbReference type="FunFam" id="3.40.1190.20:FF:000003">
    <property type="entry name" value="Phosphomethylpyrimidine kinase ThiD"/>
    <property type="match status" value="1"/>
</dbReference>
<keyword evidence="16" id="KW-1185">Reference proteome</keyword>
<evidence type="ECO:0000256" key="12">
    <source>
        <dbReference type="ARBA" id="ARBA00042531"/>
    </source>
</evidence>
<dbReference type="Gene3D" id="3.40.1190.20">
    <property type="match status" value="1"/>
</dbReference>
<evidence type="ECO:0000256" key="4">
    <source>
        <dbReference type="ARBA" id="ARBA00022723"/>
    </source>
</evidence>
<keyword evidence="5" id="KW-0547">Nucleotide-binding</keyword>
<evidence type="ECO:0000259" key="14">
    <source>
        <dbReference type="Pfam" id="PF08543"/>
    </source>
</evidence>
<dbReference type="CDD" id="cd01169">
    <property type="entry name" value="HMPP_kinase"/>
    <property type="match status" value="1"/>
</dbReference>
<dbReference type="GO" id="GO:0005829">
    <property type="term" value="C:cytosol"/>
    <property type="evidence" value="ECO:0007669"/>
    <property type="project" value="TreeGrafter"/>
</dbReference>
<feature type="domain" description="Pyridoxamine kinase/Phosphomethylpyrimidine kinase" evidence="14">
    <location>
        <begin position="11"/>
        <end position="248"/>
    </location>
</feature>
<keyword evidence="4" id="KW-0479">Metal-binding</keyword>
<name>A0A2N7AV02_9LACO</name>
<dbReference type="AlphaFoldDB" id="A0A2N7AV02"/>
<dbReference type="InterPro" id="IPR029056">
    <property type="entry name" value="Ribokinase-like"/>
</dbReference>
<dbReference type="GO" id="GO:0005524">
    <property type="term" value="F:ATP binding"/>
    <property type="evidence" value="ECO:0007669"/>
    <property type="project" value="UniProtKB-KW"/>
</dbReference>
<organism evidence="15 16">
    <name type="scientific">Companilactobacillus nuruki</name>
    <dbReference type="NCBI Taxonomy" id="1993540"/>
    <lineage>
        <taxon>Bacteria</taxon>
        <taxon>Bacillati</taxon>
        <taxon>Bacillota</taxon>
        <taxon>Bacilli</taxon>
        <taxon>Lactobacillales</taxon>
        <taxon>Lactobacillaceae</taxon>
        <taxon>Companilactobacillus</taxon>
    </lineage>
</organism>
<evidence type="ECO:0000256" key="2">
    <source>
        <dbReference type="ARBA" id="ARBA00012104"/>
    </source>
</evidence>
<comment type="catalytic activity">
    <reaction evidence="13">
        <text>pyridoxal + ATP = pyridoxal 5'-phosphate + ADP + H(+)</text>
        <dbReference type="Rhea" id="RHEA:10224"/>
        <dbReference type="ChEBI" id="CHEBI:15378"/>
        <dbReference type="ChEBI" id="CHEBI:17310"/>
        <dbReference type="ChEBI" id="CHEBI:30616"/>
        <dbReference type="ChEBI" id="CHEBI:456216"/>
        <dbReference type="ChEBI" id="CHEBI:597326"/>
        <dbReference type="EC" id="2.7.1.35"/>
    </reaction>
</comment>
<evidence type="ECO:0000313" key="15">
    <source>
        <dbReference type="EMBL" id="PMD71454.1"/>
    </source>
</evidence>
<comment type="caution">
    <text evidence="15">The sequence shown here is derived from an EMBL/GenBank/DDBJ whole genome shotgun (WGS) entry which is preliminary data.</text>
</comment>
<dbReference type="RefSeq" id="WP_102195830.1">
    <property type="nucleotide sequence ID" value="NZ_NIPR01000011.1"/>
</dbReference>
<gene>
    <name evidence="15" type="primary">thiD</name>
    <name evidence="15" type="ORF">CBP76_04900</name>
</gene>
<dbReference type="Proteomes" id="UP000235649">
    <property type="component" value="Unassembled WGS sequence"/>
</dbReference>
<dbReference type="PANTHER" id="PTHR20858">
    <property type="entry name" value="PHOSPHOMETHYLPYRIMIDINE KINASE"/>
    <property type="match status" value="1"/>
</dbReference>
<evidence type="ECO:0000313" key="16">
    <source>
        <dbReference type="Proteomes" id="UP000235649"/>
    </source>
</evidence>
<dbReference type="GO" id="GO:0008478">
    <property type="term" value="F:pyridoxal kinase activity"/>
    <property type="evidence" value="ECO:0007669"/>
    <property type="project" value="UniProtKB-EC"/>
</dbReference>
<dbReference type="SUPFAM" id="SSF53613">
    <property type="entry name" value="Ribokinase-like"/>
    <property type="match status" value="1"/>
</dbReference>
<dbReference type="Pfam" id="PF08543">
    <property type="entry name" value="Phos_pyr_kin"/>
    <property type="match status" value="1"/>
</dbReference>
<keyword evidence="6 15" id="KW-0418">Kinase</keyword>
<reference evidence="15 16" key="1">
    <citation type="submission" date="2017-05" db="EMBL/GenBank/DDBJ databases">
        <title>Lactobacillus nurukis nov., sp. nov., isolated from nuruk.</title>
        <authorList>
            <person name="Kim S.-J."/>
        </authorList>
    </citation>
    <scope>NUCLEOTIDE SEQUENCE [LARGE SCALE GENOMIC DNA]</scope>
    <source>
        <strain evidence="15 16">SYF10-1a</strain>
    </source>
</reference>
<evidence type="ECO:0000256" key="3">
    <source>
        <dbReference type="ARBA" id="ARBA00022679"/>
    </source>
</evidence>
<keyword evidence="7" id="KW-0067">ATP-binding</keyword>
<dbReference type="GO" id="GO:0008902">
    <property type="term" value="F:hydroxymethylpyrimidine kinase activity"/>
    <property type="evidence" value="ECO:0007669"/>
    <property type="project" value="TreeGrafter"/>
</dbReference>
<dbReference type="InterPro" id="IPR013749">
    <property type="entry name" value="PM/HMP-P_kinase-1"/>
</dbReference>
<dbReference type="EC" id="2.7.1.35" evidence="2"/>
<dbReference type="OrthoDB" id="9810880at2"/>
<dbReference type="GO" id="GO:0008972">
    <property type="term" value="F:phosphomethylpyrimidine kinase activity"/>
    <property type="evidence" value="ECO:0007669"/>
    <property type="project" value="InterPro"/>
</dbReference>
<dbReference type="GO" id="GO:0046872">
    <property type="term" value="F:metal ion binding"/>
    <property type="evidence" value="ECO:0007669"/>
    <property type="project" value="UniProtKB-KW"/>
</dbReference>
<evidence type="ECO:0000256" key="11">
    <source>
        <dbReference type="ARBA" id="ARBA00042396"/>
    </source>
</evidence>
<keyword evidence="3" id="KW-0808">Transferase</keyword>
<dbReference type="NCBIfam" id="TIGR00097">
    <property type="entry name" value="HMP-P_kinase"/>
    <property type="match status" value="1"/>
</dbReference>
<evidence type="ECO:0000256" key="10">
    <source>
        <dbReference type="ARBA" id="ARBA00042348"/>
    </source>
</evidence>
<dbReference type="GO" id="GO:0009228">
    <property type="term" value="P:thiamine biosynthetic process"/>
    <property type="evidence" value="ECO:0007669"/>
    <property type="project" value="InterPro"/>
</dbReference>
<evidence type="ECO:0000256" key="13">
    <source>
        <dbReference type="ARBA" id="ARBA00049293"/>
    </source>
</evidence>
<evidence type="ECO:0000256" key="8">
    <source>
        <dbReference type="ARBA" id="ARBA00022842"/>
    </source>
</evidence>
<evidence type="ECO:0000256" key="1">
    <source>
        <dbReference type="ARBA" id="ARBA00009879"/>
    </source>
</evidence>
<dbReference type="EMBL" id="NIPR01000011">
    <property type="protein sequence ID" value="PMD71454.1"/>
    <property type="molecule type" value="Genomic_DNA"/>
</dbReference>